<comment type="caution">
    <text evidence="1">The sequence shown here is derived from an EMBL/GenBank/DDBJ whole genome shotgun (WGS) entry which is preliminary data.</text>
</comment>
<protein>
    <submittedName>
        <fullName evidence="1">Uncharacterized protein</fullName>
    </submittedName>
</protein>
<keyword evidence="2" id="KW-1185">Reference proteome</keyword>
<dbReference type="Proteomes" id="UP000239002">
    <property type="component" value="Unassembled WGS sequence"/>
</dbReference>
<organism evidence="1 2">
    <name type="scientific">Nonlabens xylanidelens</name>
    <dbReference type="NCBI Taxonomy" id="191564"/>
    <lineage>
        <taxon>Bacteria</taxon>
        <taxon>Pseudomonadati</taxon>
        <taxon>Bacteroidota</taxon>
        <taxon>Flavobacteriia</taxon>
        <taxon>Flavobacteriales</taxon>
        <taxon>Flavobacteriaceae</taxon>
        <taxon>Nonlabens</taxon>
    </lineage>
</organism>
<sequence>MNIKTLAKNLYNLVSILLKSFINRTYLKTKNNMILGKNIIIKASIK</sequence>
<reference evidence="1 2" key="1">
    <citation type="submission" date="2018-02" db="EMBL/GenBank/DDBJ databases">
        <title>Genomic Encyclopedia of Archaeal and Bacterial Type Strains, Phase II (KMG-II): from individual species to whole genera.</title>
        <authorList>
            <person name="Goeker M."/>
        </authorList>
    </citation>
    <scope>NUCLEOTIDE SEQUENCE [LARGE SCALE GENOMIC DNA]</scope>
    <source>
        <strain evidence="1 2">DSM 16809</strain>
    </source>
</reference>
<dbReference type="RefSeq" id="WP_170063782.1">
    <property type="nucleotide sequence ID" value="NZ_MQVW01000027.1"/>
</dbReference>
<evidence type="ECO:0000313" key="1">
    <source>
        <dbReference type="EMBL" id="PPK96670.1"/>
    </source>
</evidence>
<dbReference type="AlphaFoldDB" id="A0A2S6IRA1"/>
<gene>
    <name evidence="1" type="ORF">LY01_00493</name>
</gene>
<accession>A0A2S6IRA1</accession>
<name>A0A2S6IRA1_9FLAO</name>
<dbReference type="EMBL" id="PTJE01000001">
    <property type="protein sequence ID" value="PPK96670.1"/>
    <property type="molecule type" value="Genomic_DNA"/>
</dbReference>
<evidence type="ECO:0000313" key="2">
    <source>
        <dbReference type="Proteomes" id="UP000239002"/>
    </source>
</evidence>
<proteinExistence type="predicted"/>